<dbReference type="NCBIfam" id="TIGR00229">
    <property type="entry name" value="sensory_box"/>
    <property type="match status" value="1"/>
</dbReference>
<dbReference type="PANTHER" id="PTHR44757">
    <property type="entry name" value="DIGUANYLATE CYCLASE DGCP"/>
    <property type="match status" value="1"/>
</dbReference>
<dbReference type="Gene3D" id="3.30.450.40">
    <property type="match status" value="1"/>
</dbReference>
<feature type="domain" description="PAC" evidence="2">
    <location>
        <begin position="81"/>
        <end position="133"/>
    </location>
</feature>
<dbReference type="PROSITE" id="PS50887">
    <property type="entry name" value="GGDEF"/>
    <property type="match status" value="1"/>
</dbReference>
<evidence type="ECO:0008006" key="6">
    <source>
        <dbReference type="Google" id="ProtNLM"/>
    </source>
</evidence>
<gene>
    <name evidence="4" type="ORF">bsdE14_15630</name>
</gene>
<reference evidence="4 5" key="1">
    <citation type="journal article" date="2024" name="Int. J. Syst. Evol. Microbiol.">
        <title>Clostridium omnivorum sp. nov., isolated from anoxic soil under the treatment of reductive soil disinfestation.</title>
        <authorList>
            <person name="Ueki A."/>
            <person name="Tonouchi A."/>
            <person name="Kaku N."/>
            <person name="Honma S."/>
            <person name="Ueki K."/>
        </authorList>
    </citation>
    <scope>NUCLEOTIDE SEQUENCE [LARGE SCALE GENOMIC DNA]</scope>
    <source>
        <strain evidence="4 5">E14</strain>
    </source>
</reference>
<dbReference type="PANTHER" id="PTHR44757:SF2">
    <property type="entry name" value="BIOFILM ARCHITECTURE MAINTENANCE PROTEIN MBAA"/>
    <property type="match status" value="1"/>
</dbReference>
<proteinExistence type="predicted"/>
<dbReference type="Pfam" id="PF13185">
    <property type="entry name" value="GAF_2"/>
    <property type="match status" value="1"/>
</dbReference>
<keyword evidence="5" id="KW-1185">Reference proteome</keyword>
<dbReference type="Proteomes" id="UP001208567">
    <property type="component" value="Unassembled WGS sequence"/>
</dbReference>
<dbReference type="CDD" id="cd00130">
    <property type="entry name" value="PAS"/>
    <property type="match status" value="1"/>
</dbReference>
<dbReference type="InterPro" id="IPR000700">
    <property type="entry name" value="PAS-assoc_C"/>
</dbReference>
<dbReference type="InterPro" id="IPR035965">
    <property type="entry name" value="PAS-like_dom_sf"/>
</dbReference>
<feature type="domain" description="PAS" evidence="1">
    <location>
        <begin position="8"/>
        <end position="86"/>
    </location>
</feature>
<dbReference type="SMART" id="SM00065">
    <property type="entry name" value="GAF"/>
    <property type="match status" value="1"/>
</dbReference>
<dbReference type="InterPro" id="IPR029016">
    <property type="entry name" value="GAF-like_dom_sf"/>
</dbReference>
<evidence type="ECO:0000259" key="3">
    <source>
        <dbReference type="PROSITE" id="PS50887"/>
    </source>
</evidence>
<dbReference type="InterPro" id="IPR052155">
    <property type="entry name" value="Biofilm_reg_signaling"/>
</dbReference>
<evidence type="ECO:0000259" key="2">
    <source>
        <dbReference type="PROSITE" id="PS50113"/>
    </source>
</evidence>
<dbReference type="InterPro" id="IPR029787">
    <property type="entry name" value="Nucleotide_cyclase"/>
</dbReference>
<dbReference type="NCBIfam" id="TIGR00254">
    <property type="entry name" value="GGDEF"/>
    <property type="match status" value="1"/>
</dbReference>
<dbReference type="CDD" id="cd01949">
    <property type="entry name" value="GGDEF"/>
    <property type="match status" value="1"/>
</dbReference>
<sequence>MAMYIDDNNTIFFQLIDAIPSPVFYKDVNRVYKLCNNAFSEYLGIKKENIINHTVYDISPKELADIYDTADLELIKAKDKQYYETQVKFNDGLYHDVSFLKAAILDSNGAVEGIVGVMLDITERKKSENKITRLLKLRDSMLDINHALMHIDNIDELLDLILEKALISIDNATTGCIFVLDEKKQLRIASQKGLESKKAENFTMNFEDSFSIYGTEATNYKTMIINDVQKLDSENYSYPLDNNHTYKINSLINSPIIIDEKLYGFLNLHSPINNIFNNTDTELLEYTAQEAGKAISKYMLYEQTIHQARYDKLTNLYNVRHFEQLFSELLKKSASLNENFLLVMFDLNGLKKTNDTYGHLVGDELLKAFSCKLSELTASSDILARLGGDEFIAIFFHTSIDSLTRKFEDLLSNFRINPIMFEENKLTCSFSYGFASYPEDGVSYSKLLTVADQNMYKYKRDFYKHSIE</sequence>
<dbReference type="InterPro" id="IPR013656">
    <property type="entry name" value="PAS_4"/>
</dbReference>
<dbReference type="EMBL" id="BRXR01000001">
    <property type="protein sequence ID" value="GLC30153.1"/>
    <property type="molecule type" value="Genomic_DNA"/>
</dbReference>
<comment type="caution">
    <text evidence="4">The sequence shown here is derived from an EMBL/GenBank/DDBJ whole genome shotgun (WGS) entry which is preliminary data.</text>
</comment>
<dbReference type="Pfam" id="PF08448">
    <property type="entry name" value="PAS_4"/>
    <property type="match status" value="1"/>
</dbReference>
<dbReference type="InterPro" id="IPR000014">
    <property type="entry name" value="PAS"/>
</dbReference>
<dbReference type="Gene3D" id="3.30.450.20">
    <property type="entry name" value="PAS domain"/>
    <property type="match status" value="1"/>
</dbReference>
<evidence type="ECO:0000259" key="1">
    <source>
        <dbReference type="PROSITE" id="PS50112"/>
    </source>
</evidence>
<dbReference type="InterPro" id="IPR003018">
    <property type="entry name" value="GAF"/>
</dbReference>
<dbReference type="SUPFAM" id="SSF55785">
    <property type="entry name" value="PYP-like sensor domain (PAS domain)"/>
    <property type="match status" value="1"/>
</dbReference>
<dbReference type="SUPFAM" id="SSF55781">
    <property type="entry name" value="GAF domain-like"/>
    <property type="match status" value="1"/>
</dbReference>
<dbReference type="SUPFAM" id="SSF55073">
    <property type="entry name" value="Nucleotide cyclase"/>
    <property type="match status" value="1"/>
</dbReference>
<dbReference type="SMART" id="SM00267">
    <property type="entry name" value="GGDEF"/>
    <property type="match status" value="1"/>
</dbReference>
<organism evidence="4 5">
    <name type="scientific">Clostridium omnivorum</name>
    <dbReference type="NCBI Taxonomy" id="1604902"/>
    <lineage>
        <taxon>Bacteria</taxon>
        <taxon>Bacillati</taxon>
        <taxon>Bacillota</taxon>
        <taxon>Clostridia</taxon>
        <taxon>Eubacteriales</taxon>
        <taxon>Clostridiaceae</taxon>
        <taxon>Clostridium</taxon>
    </lineage>
</organism>
<dbReference type="InterPro" id="IPR000160">
    <property type="entry name" value="GGDEF_dom"/>
</dbReference>
<accession>A0ABQ5N4J7</accession>
<feature type="domain" description="GGDEF" evidence="3">
    <location>
        <begin position="338"/>
        <end position="468"/>
    </location>
</feature>
<dbReference type="PROSITE" id="PS50112">
    <property type="entry name" value="PAS"/>
    <property type="match status" value="1"/>
</dbReference>
<dbReference type="Gene3D" id="3.30.70.270">
    <property type="match status" value="1"/>
</dbReference>
<evidence type="ECO:0000313" key="4">
    <source>
        <dbReference type="EMBL" id="GLC30153.1"/>
    </source>
</evidence>
<evidence type="ECO:0000313" key="5">
    <source>
        <dbReference type="Proteomes" id="UP001208567"/>
    </source>
</evidence>
<dbReference type="Pfam" id="PF00990">
    <property type="entry name" value="GGDEF"/>
    <property type="match status" value="1"/>
</dbReference>
<protein>
    <recommendedName>
        <fullName evidence="6">Diguanylate cyclase</fullName>
    </recommendedName>
</protein>
<name>A0ABQ5N4J7_9CLOT</name>
<dbReference type="InterPro" id="IPR043128">
    <property type="entry name" value="Rev_trsase/Diguanyl_cyclase"/>
</dbReference>
<dbReference type="PROSITE" id="PS50113">
    <property type="entry name" value="PAC"/>
    <property type="match status" value="1"/>
</dbReference>